<dbReference type="AlphaFoldDB" id="A0A7K0ELL5"/>
<dbReference type="PROSITE" id="PS50093">
    <property type="entry name" value="PKD"/>
    <property type="match status" value="1"/>
</dbReference>
<dbReference type="InterPro" id="IPR000601">
    <property type="entry name" value="PKD_dom"/>
</dbReference>
<dbReference type="OrthoDB" id="901146at2"/>
<comment type="caution">
    <text evidence="4">The sequence shown here is derived from an EMBL/GenBank/DDBJ whole genome shotgun (WGS) entry which is preliminary data.</text>
</comment>
<name>A0A7K0ELL5_9BACT</name>
<dbReference type="Proteomes" id="UP000441754">
    <property type="component" value="Unassembled WGS sequence"/>
</dbReference>
<feature type="compositionally biased region" description="Basic and acidic residues" evidence="1">
    <location>
        <begin position="135"/>
        <end position="145"/>
    </location>
</feature>
<feature type="compositionally biased region" description="Polar residues" evidence="1">
    <location>
        <begin position="1195"/>
        <end position="1207"/>
    </location>
</feature>
<dbReference type="EMBL" id="WJXZ01000009">
    <property type="protein sequence ID" value="MRS62709.1"/>
    <property type="molecule type" value="Genomic_DNA"/>
</dbReference>
<dbReference type="InterPro" id="IPR035986">
    <property type="entry name" value="PKD_dom_sf"/>
</dbReference>
<dbReference type="InterPro" id="IPR013783">
    <property type="entry name" value="Ig-like_fold"/>
</dbReference>
<proteinExistence type="predicted"/>
<evidence type="ECO:0000256" key="2">
    <source>
        <dbReference type="SAM" id="Phobius"/>
    </source>
</evidence>
<evidence type="ECO:0000256" key="1">
    <source>
        <dbReference type="SAM" id="MobiDB-lite"/>
    </source>
</evidence>
<evidence type="ECO:0000259" key="3">
    <source>
        <dbReference type="PROSITE" id="PS50093"/>
    </source>
</evidence>
<dbReference type="RefSeq" id="WP_154176081.1">
    <property type="nucleotide sequence ID" value="NZ_WJXZ01000009.1"/>
</dbReference>
<evidence type="ECO:0000313" key="4">
    <source>
        <dbReference type="EMBL" id="MRS62709.1"/>
    </source>
</evidence>
<reference evidence="4 5" key="1">
    <citation type="journal article" date="2018" name="Antonie Van Leeuwenhoek">
        <title>Larkinella terrae sp. nov., isolated from soil on Jeju Island, South Korea.</title>
        <authorList>
            <person name="Ten L.N."/>
            <person name="Jeon J."/>
            <person name="Park S.J."/>
            <person name="Park S."/>
            <person name="Lee S.Y."/>
            <person name="Kim M.K."/>
            <person name="Jung H.Y."/>
        </authorList>
    </citation>
    <scope>NUCLEOTIDE SEQUENCE [LARGE SCALE GENOMIC DNA]</scope>
    <source>
        <strain evidence="4 5">KCTC 52001</strain>
    </source>
</reference>
<keyword evidence="2" id="KW-1133">Transmembrane helix</keyword>
<feature type="domain" description="PKD" evidence="3">
    <location>
        <begin position="153"/>
        <end position="216"/>
    </location>
</feature>
<organism evidence="4 5">
    <name type="scientific">Larkinella terrae</name>
    <dbReference type="NCBI Taxonomy" id="2025311"/>
    <lineage>
        <taxon>Bacteria</taxon>
        <taxon>Pseudomonadati</taxon>
        <taxon>Bacteroidota</taxon>
        <taxon>Cytophagia</taxon>
        <taxon>Cytophagales</taxon>
        <taxon>Spirosomataceae</taxon>
        <taxon>Larkinella</taxon>
    </lineage>
</organism>
<dbReference type="Pfam" id="PF10042">
    <property type="entry name" value="DUF2278"/>
    <property type="match status" value="1"/>
</dbReference>
<dbReference type="InterPro" id="IPR019268">
    <property type="entry name" value="DUF2278"/>
</dbReference>
<feature type="region of interest" description="Disordered" evidence="1">
    <location>
        <begin position="1195"/>
        <end position="1217"/>
    </location>
</feature>
<protein>
    <submittedName>
        <fullName evidence="4">DUF2278 family protein</fullName>
    </submittedName>
</protein>
<dbReference type="Gene3D" id="2.60.40.10">
    <property type="entry name" value="Immunoglobulins"/>
    <property type="match status" value="1"/>
</dbReference>
<sequence>MIPPSPQRPLPLGEFLEQLRLDGFAVTPDVYDRCFRIADAYFPNGLNKGADATQLRELRELLGPVVARSENEQDQFGTIFNRFFSGQISAAEMPEGKPISPITPKLTSRLFQYLGASLAIVALIVGLYLANSQHPKKDEGGRPDDSTTTQPTDQNCVLNVSVQSIAGNTVTFINRSPGLKQGYPYRWNFGDSTELVNSTDSVVSHTFSPLNESSVTTIGLREKGCNQTVRLTNFSTSHHRTYPSFPLIKAKPVVRTVYLLNYWYLLAFVLLGSGVVGLMLYRYFFSDQKIEPSSGPPYSLTFPDQEKNIKVTDSMDVWARQLNQRDEGQRQIMDISRTIRATARMGGYPSIYYQQIKVRPRYLVLIDSRSTFHQQARLYTYLSKVLVADEVELETYFFNTDPRTCWNEKYPKGLPLGDLYRFHRDSYLVLITDGIRLIDYSNGTLSAWVSNLLGNWENRALLTPVYPENWTYIEAILTQFFIVLPATPDGQLLLRDYFQLGELPTFKELRQRFQVNPDAVPDRGFFGKSAEQLKEVDINSFLENPFDTEKLSEQEVNRLKQWAYATAVYPTPTWEMTLSIGKAIEQYYRTDALVTTTNLLKITALPWLQQSKIPDQLRQQMLQRFQEFPPELKSRIQNEVLALLDSVKTRPGSLAEEERQLHTYQVMLTDEKQRQAGLRNLDAYQKAGLIRDKVTDGAVSTHRRQRSLAYLLSLGIVAVLLYLLGTQTPAGKEGTPLAALGKLLYSRSDSTVSDSALFYNNLAASLPLESLKNPDSLTRIRRIGESLGYQFQRPLPNQLPTQSGYSIPVNQSELYSLKLVFLRASLRIRNSFEALYNLHALRYERSSIVQKGSDEESILDSIARKIVAPTSWYSAPGFFPKDSSVIAFLKLLNQNQAPDSLLKQLDLLDSYGAHMRYGNQYKDGIVGVRTQQAINRTKQELETAQTSARFNRVVLYLPEAPRTKSVLTLPLPRLNLSANQTDSLAQLDAAWIRFVLEGTTSTTVTSEPPVPETAAGIPGEYGVLVGELTQYQTIGNKLYLLVEAGSQSYRVFIGQESTQSEPNAAIRQEPYKKSKSGFSMAKPNSFDSPVFAFAEGQILSKLDSYQKVRGRKPGFYSLTKTPDAGALDYLQAGGLYQQFKVDRNRNIDDVSTYITNGGYLPIRIYVWGARWKPQTTDPYFKLGRDFYEINYVHQNQGSPETSSNRNAPWQDGGVIVEASPKNPQTLKAVALRFSSQSTSVDKKGNPTSGSTGAAF</sequence>
<keyword evidence="2" id="KW-0812">Transmembrane</keyword>
<dbReference type="SUPFAM" id="SSF49299">
    <property type="entry name" value="PKD domain"/>
    <property type="match status" value="1"/>
</dbReference>
<keyword evidence="5" id="KW-1185">Reference proteome</keyword>
<accession>A0A7K0ELL5</accession>
<feature type="region of interest" description="Disordered" evidence="1">
    <location>
        <begin position="1234"/>
        <end position="1255"/>
    </location>
</feature>
<gene>
    <name evidence="4" type="ORF">GJJ30_15520</name>
</gene>
<feature type="transmembrane region" description="Helical" evidence="2">
    <location>
        <begin position="110"/>
        <end position="130"/>
    </location>
</feature>
<feature type="region of interest" description="Disordered" evidence="1">
    <location>
        <begin position="134"/>
        <end position="154"/>
    </location>
</feature>
<evidence type="ECO:0000313" key="5">
    <source>
        <dbReference type="Proteomes" id="UP000441754"/>
    </source>
</evidence>
<keyword evidence="2" id="KW-0472">Membrane</keyword>
<feature type="transmembrane region" description="Helical" evidence="2">
    <location>
        <begin position="262"/>
        <end position="284"/>
    </location>
</feature>